<dbReference type="InterPro" id="IPR001841">
    <property type="entry name" value="Znf_RING"/>
</dbReference>
<dbReference type="PANTHER" id="PTHR21646:SF35">
    <property type="match status" value="1"/>
</dbReference>
<evidence type="ECO:0000313" key="12">
    <source>
        <dbReference type="RefSeq" id="XP_022254918.1"/>
    </source>
</evidence>
<dbReference type="PROSITE" id="PS50235">
    <property type="entry name" value="USP_3"/>
    <property type="match status" value="1"/>
</dbReference>
<gene>
    <name evidence="10 11 12 13" type="primary">LOC106470595</name>
</gene>
<evidence type="ECO:0000313" key="11">
    <source>
        <dbReference type="RefSeq" id="XP_022254917.1"/>
    </source>
</evidence>
<evidence type="ECO:0000259" key="7">
    <source>
        <dbReference type="PROSITE" id="PS50089"/>
    </source>
</evidence>
<dbReference type="RefSeq" id="XP_022254918.1">
    <property type="nucleotide sequence ID" value="XM_022399210.1"/>
</dbReference>
<feature type="compositionally biased region" description="Basic and acidic residues" evidence="6">
    <location>
        <begin position="519"/>
        <end position="528"/>
    </location>
</feature>
<dbReference type="SUPFAM" id="SSF57850">
    <property type="entry name" value="RING/U-box"/>
    <property type="match status" value="1"/>
</dbReference>
<organism evidence="9 13">
    <name type="scientific">Limulus polyphemus</name>
    <name type="common">Atlantic horseshoe crab</name>
    <dbReference type="NCBI Taxonomy" id="6850"/>
    <lineage>
        <taxon>Eukaryota</taxon>
        <taxon>Metazoa</taxon>
        <taxon>Ecdysozoa</taxon>
        <taxon>Arthropoda</taxon>
        <taxon>Chelicerata</taxon>
        <taxon>Merostomata</taxon>
        <taxon>Xiphosura</taxon>
        <taxon>Limulidae</taxon>
        <taxon>Limulus</taxon>
    </lineage>
</organism>
<evidence type="ECO:0000313" key="10">
    <source>
        <dbReference type="RefSeq" id="XP_013786612.2"/>
    </source>
</evidence>
<feature type="domain" description="USP" evidence="8">
    <location>
        <begin position="120"/>
        <end position="1147"/>
    </location>
</feature>
<dbReference type="PROSITE" id="PS50089">
    <property type="entry name" value="ZF_RING_2"/>
    <property type="match status" value="1"/>
</dbReference>
<protein>
    <recommendedName>
        <fullName evidence="2">ubiquitinyl hydrolase 1</fullName>
        <ecNumber evidence="2">3.4.19.12</ecNumber>
    </recommendedName>
</protein>
<evidence type="ECO:0000256" key="3">
    <source>
        <dbReference type="ARBA" id="ARBA00022771"/>
    </source>
</evidence>
<dbReference type="InterPro" id="IPR001394">
    <property type="entry name" value="Peptidase_C19_UCH"/>
</dbReference>
<feature type="region of interest" description="Disordered" evidence="6">
    <location>
        <begin position="519"/>
        <end position="557"/>
    </location>
</feature>
<evidence type="ECO:0000256" key="5">
    <source>
        <dbReference type="PROSITE-ProRule" id="PRU00175"/>
    </source>
</evidence>
<dbReference type="Proteomes" id="UP000694941">
    <property type="component" value="Unplaced"/>
</dbReference>
<dbReference type="InterPro" id="IPR013083">
    <property type="entry name" value="Znf_RING/FYVE/PHD"/>
</dbReference>
<dbReference type="InterPro" id="IPR038765">
    <property type="entry name" value="Papain-like_cys_pep_sf"/>
</dbReference>
<dbReference type="Gene3D" id="3.30.40.10">
    <property type="entry name" value="Zinc/RING finger domain, C3HC4 (zinc finger)"/>
    <property type="match status" value="1"/>
</dbReference>
<keyword evidence="4" id="KW-0862">Zinc</keyword>
<dbReference type="PROSITE" id="PS00972">
    <property type="entry name" value="USP_1"/>
    <property type="match status" value="1"/>
</dbReference>
<keyword evidence="9" id="KW-1185">Reference proteome</keyword>
<feature type="region of interest" description="Disordered" evidence="6">
    <location>
        <begin position="1195"/>
        <end position="1218"/>
    </location>
</feature>
<evidence type="ECO:0000313" key="9">
    <source>
        <dbReference type="Proteomes" id="UP000694941"/>
    </source>
</evidence>
<dbReference type="EC" id="3.4.19.12" evidence="2"/>
<dbReference type="InterPro" id="IPR050185">
    <property type="entry name" value="Ub_carboxyl-term_hydrolase"/>
</dbReference>
<dbReference type="Pfam" id="PF00443">
    <property type="entry name" value="UCH"/>
    <property type="match status" value="1"/>
</dbReference>
<feature type="region of interest" description="Disordered" evidence="6">
    <location>
        <begin position="238"/>
        <end position="306"/>
    </location>
</feature>
<evidence type="ECO:0000256" key="1">
    <source>
        <dbReference type="ARBA" id="ARBA00000707"/>
    </source>
</evidence>
<dbReference type="GeneID" id="106470595"/>
<sequence length="1218" mass="137707">MMENHNLDLPIGPTQNEIFLDTQSATASTSTLPTSDEKLQTNISVEVDLPEIKAEEGNLSPLDYLPSFSEPPIFEEMPELEPQGETAHYTSPVDPNLFSPGLNLTSDNDVKDLKAVRGLCGLRNLGNTCFMNAGLQCLFNNRQLLEFFLEKFDADETLKDTLTGKFAHLIAKVWSGNYTVLHPSTFKQLLGDYHPQFRDFRQHDCQEFLVLLLDTLHQQLNTASNKSIQSDISVECSQSMGSVDDRTAEVDPDEQRSDTENQEEDTEEQETNEDSQVMVQPLEVPTTQPHLSESSSHSASPRSTDSFNSWDAASIRLQPIPENVKSFSDVNISSNLNSTQSEKKLKVIQESSEYADFNQTLLENSSNNITDNSTNIMPTENLVTTLKKSETVDNIHEEKKEKLMEKNILASQLNYSRKLPNFEDFIKETKTLNTNVLVTEEINNQLKFDSEKYPKLEHIRPRETLDNLSFINFDPKVNNLKRVKETNVLLEHKELNTWQNSTGECSSIVKRQKMEENLDSLKTKENKNPSELMETENPNGEESETSSQSGDVPLPICQQEGPSLVNDDLLAANEWEKYLDKNQSVVVDVFQGQFRSTVICSECGHVSVTYEPFMYLPVPLPYALERQIAITYMPVGSSPPVRYLVTVHKNARVQQLREVLLSMIQQDGHALDDVILAEVFDNHISRILEDNMLVRYINDTNRIVYGFQYASPPKITSPTEVCNLELLPLSHGTSNDACCTVVNAQRSDDLEPDKGGGDDGSNEYDSARKGECNEVNSEKFNENQVDKQTNENSQKLKQWSSCTICLEEMADSDLMTHPSCQCILCHNCIEISCRHYGGDSLICPVCSVPVKPEEEFVPNSIASDYKYKVRSVLVPVVFRMDTIETDGMERKKLFTHPTVLSLPALVPANTLYKHIQRNVPFFSDSSSSLLFVDGQGKNCSRCLFAQQCPGCEVAKTGDITFHPGDSLAVQIKEPLPTSVDDLRSVADHQSFDLWRKEESLTLYDCLKAFSECETLDDDNPWFCPMCQQHQQARKSLSVWRSPNTLMVYLKRFVFSEFASIKVDDRVRFPLEGLDLTDFISGPCSASDIYNLQACVCHFGGVSSGHYTAYTRHAVSGQWHHFNDEVTKKQAPQEEDQTTAYILFYQKLGTKMDKQFSVPNTEETGSYTNTFMEDSILGSLWLKPEIFNRILKQLEDPQSPESKSTSEVCHSEEWSQVYF</sequence>
<dbReference type="Gene3D" id="3.90.70.10">
    <property type="entry name" value="Cysteine proteinases"/>
    <property type="match status" value="3"/>
</dbReference>
<dbReference type="SUPFAM" id="SSF54001">
    <property type="entry name" value="Cysteine proteinases"/>
    <property type="match status" value="1"/>
</dbReference>
<dbReference type="RefSeq" id="XP_022254917.1">
    <property type="nucleotide sequence ID" value="XM_022399209.1"/>
</dbReference>
<feature type="compositionally biased region" description="Polar residues" evidence="6">
    <location>
        <begin position="1198"/>
        <end position="1207"/>
    </location>
</feature>
<evidence type="ECO:0000256" key="6">
    <source>
        <dbReference type="SAM" id="MobiDB-lite"/>
    </source>
</evidence>
<dbReference type="InterPro" id="IPR028889">
    <property type="entry name" value="USP"/>
</dbReference>
<evidence type="ECO:0000256" key="2">
    <source>
        <dbReference type="ARBA" id="ARBA00012759"/>
    </source>
</evidence>
<feature type="domain" description="RING-type" evidence="7">
    <location>
        <begin position="802"/>
        <end position="847"/>
    </location>
</feature>
<evidence type="ECO:0000256" key="4">
    <source>
        <dbReference type="ARBA" id="ARBA00022833"/>
    </source>
</evidence>
<dbReference type="CDD" id="cd02674">
    <property type="entry name" value="Peptidase_C19R"/>
    <property type="match status" value="1"/>
</dbReference>
<feature type="compositionally biased region" description="Acidic residues" evidence="6">
    <location>
        <begin position="260"/>
        <end position="273"/>
    </location>
</feature>
<dbReference type="PANTHER" id="PTHR21646">
    <property type="entry name" value="UBIQUITIN CARBOXYL-TERMINAL HYDROLASE"/>
    <property type="match status" value="1"/>
</dbReference>
<dbReference type="InterPro" id="IPR018200">
    <property type="entry name" value="USP_CS"/>
</dbReference>
<feature type="region of interest" description="Disordered" evidence="6">
    <location>
        <begin position="749"/>
        <end position="768"/>
    </location>
</feature>
<feature type="compositionally biased region" description="Low complexity" evidence="6">
    <location>
        <begin position="292"/>
        <end position="306"/>
    </location>
</feature>
<reference evidence="10 11" key="1">
    <citation type="submission" date="2025-05" db="UniProtKB">
        <authorList>
            <consortium name="RefSeq"/>
        </authorList>
    </citation>
    <scope>IDENTIFICATION</scope>
    <source>
        <tissue evidence="10 11">Muscle</tissue>
    </source>
</reference>
<proteinExistence type="predicted"/>
<evidence type="ECO:0000313" key="13">
    <source>
        <dbReference type="RefSeq" id="XP_022254919.1"/>
    </source>
</evidence>
<keyword evidence="3 5" id="KW-0479">Metal-binding</keyword>
<dbReference type="RefSeq" id="XP_022254919.1">
    <property type="nucleotide sequence ID" value="XM_022399211.1"/>
</dbReference>
<name>A0ABM1TGB3_LIMPO</name>
<dbReference type="RefSeq" id="XP_013786612.2">
    <property type="nucleotide sequence ID" value="XM_013931158.2"/>
</dbReference>
<evidence type="ECO:0000259" key="8">
    <source>
        <dbReference type="PROSITE" id="PS50235"/>
    </source>
</evidence>
<comment type="catalytic activity">
    <reaction evidence="1">
        <text>Thiol-dependent hydrolysis of ester, thioester, amide, peptide and isopeptide bonds formed by the C-terminal Gly of ubiquitin (a 76-residue protein attached to proteins as an intracellular targeting signal).</text>
        <dbReference type="EC" id="3.4.19.12"/>
    </reaction>
</comment>
<keyword evidence="3 5" id="KW-0863">Zinc-finger</keyword>
<accession>A0ABM1TGB3</accession>
<feature type="compositionally biased region" description="Basic and acidic residues" evidence="6">
    <location>
        <begin position="243"/>
        <end position="259"/>
    </location>
</feature>